<reference evidence="3" key="2">
    <citation type="submission" date="2017-02" db="UniProtKB">
        <authorList>
            <consortium name="WormBaseParasite"/>
        </authorList>
    </citation>
    <scope>IDENTIFICATION</scope>
</reference>
<reference evidence="2" key="1">
    <citation type="submission" date="2012-09" db="EMBL/GenBank/DDBJ databases">
        <authorList>
            <person name="Martin A.A."/>
        </authorList>
    </citation>
    <scope>NUCLEOTIDE SEQUENCE</scope>
</reference>
<protein>
    <submittedName>
        <fullName evidence="3">Transposase</fullName>
    </submittedName>
</protein>
<accession>A0A0K0DDL6</accession>
<dbReference type="AlphaFoldDB" id="A0A0K0DDL6"/>
<evidence type="ECO:0000313" key="3">
    <source>
        <dbReference type="WBParaSite" id="ACAC_0000883101-mRNA-1"/>
    </source>
</evidence>
<proteinExistence type="predicted"/>
<organism evidence="2 3">
    <name type="scientific">Angiostrongylus cantonensis</name>
    <name type="common">Rat lungworm</name>
    <dbReference type="NCBI Taxonomy" id="6313"/>
    <lineage>
        <taxon>Eukaryota</taxon>
        <taxon>Metazoa</taxon>
        <taxon>Ecdysozoa</taxon>
        <taxon>Nematoda</taxon>
        <taxon>Chromadorea</taxon>
        <taxon>Rhabditida</taxon>
        <taxon>Rhabditina</taxon>
        <taxon>Rhabditomorpha</taxon>
        <taxon>Strongyloidea</taxon>
        <taxon>Metastrongylidae</taxon>
        <taxon>Angiostrongylus</taxon>
    </lineage>
</organism>
<feature type="region of interest" description="Disordered" evidence="1">
    <location>
        <begin position="54"/>
        <end position="106"/>
    </location>
</feature>
<feature type="compositionally biased region" description="Basic and acidic residues" evidence="1">
    <location>
        <begin position="59"/>
        <end position="78"/>
    </location>
</feature>
<sequence>MTECIYGPNNDLMTRGGLPMYRAGVAILPDKSGANLPIPKGWAAWLALGEEIDSTSKNQPEEWREVTHGPQPRPKEPHGQGAEIRTAARDAPDPDSGCSLVWQQKC</sequence>
<evidence type="ECO:0000256" key="1">
    <source>
        <dbReference type="SAM" id="MobiDB-lite"/>
    </source>
</evidence>
<name>A0A0K0DDL6_ANGCA</name>
<dbReference type="Proteomes" id="UP000035642">
    <property type="component" value="Unassembled WGS sequence"/>
</dbReference>
<evidence type="ECO:0000313" key="2">
    <source>
        <dbReference type="Proteomes" id="UP000035642"/>
    </source>
</evidence>
<keyword evidence="2" id="KW-1185">Reference proteome</keyword>
<dbReference type="WBParaSite" id="ACAC_0000883101-mRNA-1">
    <property type="protein sequence ID" value="ACAC_0000883101-mRNA-1"/>
    <property type="gene ID" value="ACAC_0000883101"/>
</dbReference>